<reference evidence="3" key="1">
    <citation type="journal article" date="2019" name="Int. J. Syst. Evol. Microbiol.">
        <title>The Global Catalogue of Microorganisms (GCM) 10K type strain sequencing project: providing services to taxonomists for standard genome sequencing and annotation.</title>
        <authorList>
            <consortium name="The Broad Institute Genomics Platform"/>
            <consortium name="The Broad Institute Genome Sequencing Center for Infectious Disease"/>
            <person name="Wu L."/>
            <person name="Ma J."/>
        </authorList>
    </citation>
    <scope>NUCLEOTIDE SEQUENCE [LARGE SCALE GENOMIC DNA]</scope>
    <source>
        <strain evidence="3">KCTC 42662</strain>
    </source>
</reference>
<proteinExistence type="predicted"/>
<keyword evidence="1" id="KW-1133">Transmembrane helix</keyword>
<keyword evidence="3" id="KW-1185">Reference proteome</keyword>
<evidence type="ECO:0000256" key="1">
    <source>
        <dbReference type="SAM" id="Phobius"/>
    </source>
</evidence>
<name>A0ABW5KDZ2_9SPHI</name>
<dbReference type="RefSeq" id="WP_380901689.1">
    <property type="nucleotide sequence ID" value="NZ_JBHUEG010000007.1"/>
</dbReference>
<dbReference type="Proteomes" id="UP001597545">
    <property type="component" value="Unassembled WGS sequence"/>
</dbReference>
<evidence type="ECO:0008006" key="4">
    <source>
        <dbReference type="Google" id="ProtNLM"/>
    </source>
</evidence>
<keyword evidence="1" id="KW-0472">Membrane</keyword>
<accession>A0ABW5KDZ2</accession>
<comment type="caution">
    <text evidence="2">The sequence shown here is derived from an EMBL/GenBank/DDBJ whole genome shotgun (WGS) entry which is preliminary data.</text>
</comment>
<protein>
    <recommendedName>
        <fullName evidence="4">DUF4175 domain-containing protein</fullName>
    </recommendedName>
</protein>
<gene>
    <name evidence="2" type="ORF">ACFSR5_05920</name>
</gene>
<evidence type="ECO:0000313" key="3">
    <source>
        <dbReference type="Proteomes" id="UP001597545"/>
    </source>
</evidence>
<keyword evidence="1" id="KW-0812">Transmembrane</keyword>
<dbReference type="EMBL" id="JBHULR010000003">
    <property type="protein sequence ID" value="MFD2547181.1"/>
    <property type="molecule type" value="Genomic_DNA"/>
</dbReference>
<evidence type="ECO:0000313" key="2">
    <source>
        <dbReference type="EMBL" id="MFD2547181.1"/>
    </source>
</evidence>
<feature type="transmembrane region" description="Helical" evidence="1">
    <location>
        <begin position="12"/>
        <end position="32"/>
    </location>
</feature>
<feature type="transmembrane region" description="Helical" evidence="1">
    <location>
        <begin position="38"/>
        <end position="56"/>
    </location>
</feature>
<organism evidence="2 3">
    <name type="scientific">Sphingobacterium suaedae</name>
    <dbReference type="NCBI Taxonomy" id="1686402"/>
    <lineage>
        <taxon>Bacteria</taxon>
        <taxon>Pseudomonadati</taxon>
        <taxon>Bacteroidota</taxon>
        <taxon>Sphingobacteriia</taxon>
        <taxon>Sphingobacteriales</taxon>
        <taxon>Sphingobacteriaceae</taxon>
        <taxon>Sphingobacterium</taxon>
    </lineage>
</organism>
<sequence>MKNTQNAFRRLWGIPLLMGILTIIGLLSALLGDGFWDMLSWCLLGSVVVLVIFYIARAESKRI</sequence>